<accession>A0A1F7X3V0</accession>
<feature type="transmembrane region" description="Helical" evidence="1">
    <location>
        <begin position="103"/>
        <end position="121"/>
    </location>
</feature>
<dbReference type="Proteomes" id="UP000176939">
    <property type="component" value="Unassembled WGS sequence"/>
</dbReference>
<keyword evidence="1" id="KW-0812">Transmembrane</keyword>
<comment type="caution">
    <text evidence="2">The sequence shown here is derived from an EMBL/GenBank/DDBJ whole genome shotgun (WGS) entry which is preliminary data.</text>
</comment>
<evidence type="ECO:0000313" key="2">
    <source>
        <dbReference type="EMBL" id="OGM09752.1"/>
    </source>
</evidence>
<keyword evidence="1" id="KW-0472">Membrane</keyword>
<keyword evidence="1" id="KW-1133">Transmembrane helix</keyword>
<evidence type="ECO:0000313" key="3">
    <source>
        <dbReference type="Proteomes" id="UP000176939"/>
    </source>
</evidence>
<sequence length="124" mass="14121">MEISMYLARFWGSLFIILGLASVGAKLLGRIIKYTEDKTITVSTGYITFLLGLITVTLHNIWVLDWRLAITILGWTTLLKGIEKIAFPNRVNKIAMKFKGGQTLWGIVILLIGIFYFWISLNLR</sequence>
<protein>
    <recommendedName>
        <fullName evidence="4">DUF2065 domain-containing protein</fullName>
    </recommendedName>
</protein>
<feature type="transmembrane region" description="Helical" evidence="1">
    <location>
        <begin position="40"/>
        <end position="58"/>
    </location>
</feature>
<reference evidence="2 3" key="1">
    <citation type="journal article" date="2016" name="Nat. Commun.">
        <title>Thousands of microbial genomes shed light on interconnected biogeochemical processes in an aquifer system.</title>
        <authorList>
            <person name="Anantharaman K."/>
            <person name="Brown C.T."/>
            <person name="Hug L.A."/>
            <person name="Sharon I."/>
            <person name="Castelle C.J."/>
            <person name="Probst A.J."/>
            <person name="Thomas B.C."/>
            <person name="Singh A."/>
            <person name="Wilkins M.J."/>
            <person name="Karaoz U."/>
            <person name="Brodie E.L."/>
            <person name="Williams K.H."/>
            <person name="Hubbard S.S."/>
            <person name="Banfield J.F."/>
        </authorList>
    </citation>
    <scope>NUCLEOTIDE SEQUENCE [LARGE SCALE GENOMIC DNA]</scope>
</reference>
<feature type="transmembrane region" description="Helical" evidence="1">
    <location>
        <begin position="6"/>
        <end position="28"/>
    </location>
</feature>
<name>A0A1F7X3V0_9BACT</name>
<evidence type="ECO:0008006" key="4">
    <source>
        <dbReference type="Google" id="ProtNLM"/>
    </source>
</evidence>
<proteinExistence type="predicted"/>
<dbReference type="EMBL" id="MGFQ01000019">
    <property type="protein sequence ID" value="OGM09752.1"/>
    <property type="molecule type" value="Genomic_DNA"/>
</dbReference>
<evidence type="ECO:0000256" key="1">
    <source>
        <dbReference type="SAM" id="Phobius"/>
    </source>
</evidence>
<organism evidence="2 3">
    <name type="scientific">Candidatus Woesebacteria bacterium RBG_13_36_22</name>
    <dbReference type="NCBI Taxonomy" id="1802478"/>
    <lineage>
        <taxon>Bacteria</taxon>
        <taxon>Candidatus Woeseibacteriota</taxon>
    </lineage>
</organism>
<gene>
    <name evidence="2" type="ORF">A2Z67_03040</name>
</gene>
<dbReference type="AlphaFoldDB" id="A0A1F7X3V0"/>